<dbReference type="InterPro" id="IPR004602">
    <property type="entry name" value="UvrA"/>
</dbReference>
<dbReference type="GO" id="GO:0005524">
    <property type="term" value="F:ATP binding"/>
    <property type="evidence" value="ECO:0007669"/>
    <property type="project" value="UniProtKB-UniRule"/>
</dbReference>
<dbReference type="InterPro" id="IPR013815">
    <property type="entry name" value="ATP_grasp_subdomain_1"/>
</dbReference>
<dbReference type="Gene3D" id="3.40.50.300">
    <property type="entry name" value="P-loop containing nucleotide triphosphate hydrolases"/>
    <property type="match status" value="2"/>
</dbReference>
<reference evidence="20 21" key="1">
    <citation type="submission" date="2020-08" db="EMBL/GenBank/DDBJ databases">
        <title>Sequencing the genomes of 1000 actinobacteria strains.</title>
        <authorList>
            <person name="Klenk H.-P."/>
        </authorList>
    </citation>
    <scope>NUCLEOTIDE SEQUENCE [LARGE SCALE GENOMIC DNA]</scope>
    <source>
        <strain evidence="20 21">DSM 45823</strain>
    </source>
</reference>
<comment type="caution">
    <text evidence="20">The sequence shown here is derived from an EMBL/GenBank/DDBJ whole genome shotgun (WGS) entry which is preliminary data.</text>
</comment>
<proteinExistence type="inferred from homology"/>
<keyword evidence="5 18" id="KW-0547">Nucleotide-binding</keyword>
<evidence type="ECO:0000256" key="16">
    <source>
        <dbReference type="ARBA" id="ARBA00039316"/>
    </source>
</evidence>
<evidence type="ECO:0000259" key="19">
    <source>
        <dbReference type="PROSITE" id="PS50893"/>
    </source>
</evidence>
<comment type="caution">
    <text evidence="18">Lacks conserved residue(s) required for the propagation of feature annotation.</text>
</comment>
<dbReference type="GO" id="GO:0003677">
    <property type="term" value="F:DNA binding"/>
    <property type="evidence" value="ECO:0007669"/>
    <property type="project" value="UniProtKB-UniRule"/>
</dbReference>
<evidence type="ECO:0000256" key="11">
    <source>
        <dbReference type="ARBA" id="ARBA00022881"/>
    </source>
</evidence>
<dbReference type="CDD" id="cd03270">
    <property type="entry name" value="ABC_UvrA_I"/>
    <property type="match status" value="1"/>
</dbReference>
<keyword evidence="21" id="KW-1185">Reference proteome</keyword>
<dbReference type="PANTHER" id="PTHR43152">
    <property type="entry name" value="UVRABC SYSTEM PROTEIN A"/>
    <property type="match status" value="1"/>
</dbReference>
<evidence type="ECO:0000313" key="20">
    <source>
        <dbReference type="EMBL" id="MBA9006196.1"/>
    </source>
</evidence>
<accession>A0A7W3RAU7</accession>
<keyword evidence="7 18" id="KW-0228">DNA excision</keyword>
<evidence type="ECO:0000256" key="15">
    <source>
        <dbReference type="ARBA" id="ARBA00038000"/>
    </source>
</evidence>
<evidence type="ECO:0000256" key="13">
    <source>
        <dbReference type="ARBA" id="ARBA00023204"/>
    </source>
</evidence>
<dbReference type="EMBL" id="JACJII010000001">
    <property type="protein sequence ID" value="MBA9006196.1"/>
    <property type="molecule type" value="Genomic_DNA"/>
</dbReference>
<gene>
    <name evidence="18" type="primary">uvrA</name>
    <name evidence="20" type="ORF">HNR21_005078</name>
</gene>
<evidence type="ECO:0000256" key="17">
    <source>
        <dbReference type="ARBA" id="ARBA00042156"/>
    </source>
</evidence>
<keyword evidence="4 18" id="KW-0677">Repeat</keyword>
<dbReference type="Pfam" id="PF17760">
    <property type="entry name" value="UvrA_inter"/>
    <property type="match status" value="1"/>
</dbReference>
<dbReference type="FunFam" id="1.20.1580.10:FF:000001">
    <property type="entry name" value="UvrABC system protein A"/>
    <property type="match status" value="1"/>
</dbReference>
<dbReference type="GO" id="GO:0016887">
    <property type="term" value="F:ATP hydrolysis activity"/>
    <property type="evidence" value="ECO:0007669"/>
    <property type="project" value="InterPro"/>
</dbReference>
<dbReference type="Proteomes" id="UP000539313">
    <property type="component" value="Unassembled WGS sequence"/>
</dbReference>
<organism evidence="20 21">
    <name type="scientific">Thermomonospora cellulosilytica</name>
    <dbReference type="NCBI Taxonomy" id="1411118"/>
    <lineage>
        <taxon>Bacteria</taxon>
        <taxon>Bacillati</taxon>
        <taxon>Actinomycetota</taxon>
        <taxon>Actinomycetes</taxon>
        <taxon>Streptosporangiales</taxon>
        <taxon>Thermomonosporaceae</taxon>
        <taxon>Thermomonospora</taxon>
    </lineage>
</organism>
<feature type="binding site" evidence="18">
    <location>
        <begin position="639"/>
        <end position="646"/>
    </location>
    <ligand>
        <name>ATP</name>
        <dbReference type="ChEBI" id="CHEBI:30616"/>
    </ligand>
</feature>
<comment type="subunit">
    <text evidence="18">Forms a heterotetramer with UvrB during the search for lesions.</text>
</comment>
<dbReference type="InterPro" id="IPR017871">
    <property type="entry name" value="ABC_transporter-like_CS"/>
</dbReference>
<feature type="zinc finger region" description="C4-type" evidence="18">
    <location>
        <begin position="738"/>
        <end position="764"/>
    </location>
</feature>
<dbReference type="GO" id="GO:0006289">
    <property type="term" value="P:nucleotide-excision repair"/>
    <property type="evidence" value="ECO:0007669"/>
    <property type="project" value="UniProtKB-UniRule"/>
</dbReference>
<dbReference type="GO" id="GO:0009380">
    <property type="term" value="C:excinuclease repair complex"/>
    <property type="evidence" value="ECO:0007669"/>
    <property type="project" value="InterPro"/>
</dbReference>
<dbReference type="FunFam" id="1.20.1580.10:FF:000002">
    <property type="entry name" value="UvrABC system protein A"/>
    <property type="match status" value="1"/>
</dbReference>
<evidence type="ECO:0000256" key="7">
    <source>
        <dbReference type="ARBA" id="ARBA00022769"/>
    </source>
</evidence>
<evidence type="ECO:0000256" key="8">
    <source>
        <dbReference type="ARBA" id="ARBA00022771"/>
    </source>
</evidence>
<name>A0A7W3RAU7_9ACTN</name>
<keyword evidence="14 18" id="KW-0742">SOS response</keyword>
<dbReference type="NCBIfam" id="TIGR00630">
    <property type="entry name" value="uvra"/>
    <property type="match status" value="1"/>
</dbReference>
<dbReference type="GO" id="GO:0009432">
    <property type="term" value="P:SOS response"/>
    <property type="evidence" value="ECO:0007669"/>
    <property type="project" value="UniProtKB-UniRule"/>
</dbReference>
<dbReference type="InterPro" id="IPR027417">
    <property type="entry name" value="P-loop_NTPase"/>
</dbReference>
<dbReference type="PROSITE" id="PS50893">
    <property type="entry name" value="ABC_TRANSPORTER_2"/>
    <property type="match status" value="1"/>
</dbReference>
<evidence type="ECO:0000256" key="5">
    <source>
        <dbReference type="ARBA" id="ARBA00022741"/>
    </source>
</evidence>
<dbReference type="PROSITE" id="PS00211">
    <property type="entry name" value="ABC_TRANSPORTER_1"/>
    <property type="match status" value="2"/>
</dbReference>
<keyword evidence="2 18" id="KW-0963">Cytoplasm</keyword>
<protein>
    <recommendedName>
        <fullName evidence="16 18">UvrABC system protein A</fullName>
        <shortName evidence="18">UvrA protein</shortName>
    </recommendedName>
    <alternativeName>
        <fullName evidence="17 18">Excinuclease ABC subunit A</fullName>
    </alternativeName>
</protein>
<dbReference type="Pfam" id="PF17755">
    <property type="entry name" value="UvrA_DNA-bind"/>
    <property type="match status" value="1"/>
</dbReference>
<comment type="subcellular location">
    <subcellularLocation>
        <location evidence="1 18">Cytoplasm</location>
    </subcellularLocation>
</comment>
<evidence type="ECO:0000256" key="1">
    <source>
        <dbReference type="ARBA" id="ARBA00004496"/>
    </source>
</evidence>
<evidence type="ECO:0000256" key="18">
    <source>
        <dbReference type="HAMAP-Rule" id="MF_00205"/>
    </source>
</evidence>
<comment type="similarity">
    <text evidence="15 18">Belongs to the ABC transporter superfamily. UvrA family.</text>
</comment>
<dbReference type="AlphaFoldDB" id="A0A7W3RAU7"/>
<keyword evidence="13 18" id="KW-0234">DNA repair</keyword>
<dbReference type="GO" id="GO:0005737">
    <property type="term" value="C:cytoplasm"/>
    <property type="evidence" value="ECO:0007669"/>
    <property type="project" value="UniProtKB-SubCell"/>
</dbReference>
<dbReference type="GO" id="GO:0008270">
    <property type="term" value="F:zinc ion binding"/>
    <property type="evidence" value="ECO:0007669"/>
    <property type="project" value="UniProtKB-UniRule"/>
</dbReference>
<dbReference type="NCBIfam" id="NF001503">
    <property type="entry name" value="PRK00349.1"/>
    <property type="match status" value="1"/>
</dbReference>
<feature type="domain" description="ABC transporter" evidence="19">
    <location>
        <begin position="607"/>
        <end position="935"/>
    </location>
</feature>
<evidence type="ECO:0000256" key="3">
    <source>
        <dbReference type="ARBA" id="ARBA00022723"/>
    </source>
</evidence>
<evidence type="ECO:0000256" key="6">
    <source>
        <dbReference type="ARBA" id="ARBA00022763"/>
    </source>
</evidence>
<keyword evidence="9 18" id="KW-0862">Zinc</keyword>
<evidence type="ECO:0000256" key="9">
    <source>
        <dbReference type="ARBA" id="ARBA00022833"/>
    </source>
</evidence>
<feature type="binding site" evidence="18">
    <location>
        <begin position="26"/>
        <end position="33"/>
    </location>
    <ligand>
        <name>ATP</name>
        <dbReference type="ChEBI" id="CHEBI:30616"/>
    </ligand>
</feature>
<keyword evidence="10 18" id="KW-0067">ATP-binding</keyword>
<evidence type="ECO:0000256" key="14">
    <source>
        <dbReference type="ARBA" id="ARBA00023236"/>
    </source>
</evidence>
<dbReference type="InterPro" id="IPR003593">
    <property type="entry name" value="AAA+_ATPase"/>
</dbReference>
<comment type="function">
    <text evidence="18">The UvrABC repair system catalyzes the recognition and processing of DNA lesions. UvrA is an ATPase and a DNA-binding protein. A damage recognition complex composed of 2 UvrA and 2 UvrB subunits scans DNA for abnormalities. When the presence of a lesion has been verified by UvrB, the UvrA molecules dissociate.</text>
</comment>
<dbReference type="Gene3D" id="1.20.1580.10">
    <property type="entry name" value="ABC transporter ATPase like domain"/>
    <property type="match status" value="2"/>
</dbReference>
<keyword evidence="11 18" id="KW-0267">Excision nuclease</keyword>
<evidence type="ECO:0000256" key="2">
    <source>
        <dbReference type="ARBA" id="ARBA00022490"/>
    </source>
</evidence>
<evidence type="ECO:0000256" key="10">
    <source>
        <dbReference type="ARBA" id="ARBA00022840"/>
    </source>
</evidence>
<sequence>MRGAREHNLKDVSLDLPRDSLIVFTGLSGSGKSSLAFDTIFAEGQRRYVESLSAYARQFLGQMDKPDVDFIEGLSPAVSIDQKSTSKNPRSTVGTITEVYDYLRLLYARIGHPHCPECGRPISRQSPQQIVDRVLELEPGTRFQVLAPVVRGRKGEYVELFRELQAKGYSRALVDGALVRLDDPPKLKKQEKHDIAVVVDRLSVKEGARQRLADSVETALGLAGGTIVLDFVDLPEDDERRTRMFSEHLYCPYDDLSFEELEPRSFSFNSPYGACPECSGLGTRMEVDPELVVPDPDKTLGEGAIQPWSNGHVSEYFLRLLSGLGDAMGFDLNTPWEKLPAKARRAVLHGHDTQVHVSYRNRYGRTRSYYASYEGVIPYIQRRHAEAESDATRERFEGYMRQVPCPACKGARLKPVILAVTMGGKSIAEVAAMPISECAEFLRNLELDDREAQIAARVLKEVNARLGFLLDVGLDYLTLDRAAATLAGGEAQRIRLATQIGSGLVGVLYVLDEPSIGLHQRDNHRLLETLIRLRDMGNTLIVVEHDEDTIDAADWVVDIGPGAGEHGGQIVVSGTVADLKASEKSLTGAYLSGRRKIEVPRIRRPRARGREIVVRGAQQNNLKNVDVAFPLGVFTAVTGVSGSGKSTLVNDILYNALAKELHGAKTVPGKHRRITGLEHVDKVVHVDQSPIGRTPRSNPATYTGVFDHIRKLFAQTTEAKVRGYQPGRFSFNVKGGRCENCSGDGTIKIEMNFLPDVYVPCEVCHGARYNRETLEVHYKGKTIAEVLDMPIEEATRFFEPITAIHRHLSTLNDVGLGYVRLGQPATTLSGGEAQRVKLAAELQRRSTGRTIYVLDEPTTGLHFEDIRRLLGVLNGLVDKGNTVVVIEHNLDVIKTADWIIDMGPEGGSRGGTLVAAGTPEDVARVEGSHTGAFLAKLLDR</sequence>
<dbReference type="PANTHER" id="PTHR43152:SF3">
    <property type="entry name" value="UVRABC SYSTEM PROTEIN A"/>
    <property type="match status" value="1"/>
</dbReference>
<dbReference type="Gene3D" id="3.30.1490.20">
    <property type="entry name" value="ATP-grasp fold, A domain"/>
    <property type="match status" value="1"/>
</dbReference>
<dbReference type="SMART" id="SM00382">
    <property type="entry name" value="AAA"/>
    <property type="match status" value="1"/>
</dbReference>
<dbReference type="InterPro" id="IPR041552">
    <property type="entry name" value="UvrA_DNA-bd"/>
</dbReference>
<keyword evidence="6 18" id="KW-0227">DNA damage</keyword>
<dbReference type="SUPFAM" id="SSF52540">
    <property type="entry name" value="P-loop containing nucleoside triphosphate hydrolases"/>
    <property type="match status" value="2"/>
</dbReference>
<dbReference type="InterPro" id="IPR003439">
    <property type="entry name" value="ABC_transporter-like_ATP-bd"/>
</dbReference>
<dbReference type="CDD" id="cd03271">
    <property type="entry name" value="ABC_UvrA_II"/>
    <property type="match status" value="1"/>
</dbReference>
<keyword evidence="8 18" id="KW-0863">Zinc-finger</keyword>
<evidence type="ECO:0000256" key="12">
    <source>
        <dbReference type="ARBA" id="ARBA00023125"/>
    </source>
</evidence>
<dbReference type="Gene3D" id="1.10.8.280">
    <property type="entry name" value="ABC transporter ATPase domain-like"/>
    <property type="match status" value="1"/>
</dbReference>
<evidence type="ECO:0000256" key="4">
    <source>
        <dbReference type="ARBA" id="ARBA00022737"/>
    </source>
</evidence>
<keyword evidence="12 18" id="KW-0238">DNA-binding</keyword>
<dbReference type="InterPro" id="IPR041102">
    <property type="entry name" value="UvrA_inter"/>
</dbReference>
<evidence type="ECO:0000313" key="21">
    <source>
        <dbReference type="Proteomes" id="UP000539313"/>
    </source>
</evidence>
<dbReference type="GO" id="GO:0009381">
    <property type="term" value="F:excinuclease ABC activity"/>
    <property type="evidence" value="ECO:0007669"/>
    <property type="project" value="UniProtKB-UniRule"/>
</dbReference>
<dbReference type="HAMAP" id="MF_00205">
    <property type="entry name" value="UvrA"/>
    <property type="match status" value="1"/>
</dbReference>
<keyword evidence="3 18" id="KW-0479">Metal-binding</keyword>